<evidence type="ECO:0000313" key="1">
    <source>
        <dbReference type="EMBL" id="MCU6794145.1"/>
    </source>
</evidence>
<protein>
    <submittedName>
        <fullName evidence="1">Uncharacterized protein</fullName>
    </submittedName>
</protein>
<sequence>MSNFKQKNYTSRSGKAYTFQFPGVRAAAQISDRVKNKFGVPQEEKLAEEMMKNVIVEPKISWDYFGSDKKEFNDVIAASFRFLEGEDEEASDDHNQE</sequence>
<name>A0ABT2UHM0_9BACL</name>
<accession>A0ABT2UHM0</accession>
<dbReference type="EMBL" id="JAOQIO010000077">
    <property type="protein sequence ID" value="MCU6794145.1"/>
    <property type="molecule type" value="Genomic_DNA"/>
</dbReference>
<comment type="caution">
    <text evidence="1">The sequence shown here is derived from an EMBL/GenBank/DDBJ whole genome shotgun (WGS) entry which is preliminary data.</text>
</comment>
<dbReference type="Proteomes" id="UP001652445">
    <property type="component" value="Unassembled WGS sequence"/>
</dbReference>
<keyword evidence="2" id="KW-1185">Reference proteome</keyword>
<proteinExistence type="predicted"/>
<organism evidence="1 2">
    <name type="scientific">Paenibacillus baimaensis</name>
    <dbReference type="NCBI Taxonomy" id="2982185"/>
    <lineage>
        <taxon>Bacteria</taxon>
        <taxon>Bacillati</taxon>
        <taxon>Bacillota</taxon>
        <taxon>Bacilli</taxon>
        <taxon>Bacillales</taxon>
        <taxon>Paenibacillaceae</taxon>
        <taxon>Paenibacillus</taxon>
    </lineage>
</organism>
<gene>
    <name evidence="1" type="ORF">OB236_18740</name>
</gene>
<reference evidence="1 2" key="1">
    <citation type="submission" date="2022-09" db="EMBL/GenBank/DDBJ databases">
        <authorList>
            <person name="Han X.L."/>
            <person name="Wang Q."/>
            <person name="Lu T."/>
        </authorList>
    </citation>
    <scope>NUCLEOTIDE SEQUENCE [LARGE SCALE GENOMIC DNA]</scope>
    <source>
        <strain evidence="1 2">WQ 127069</strain>
    </source>
</reference>
<dbReference type="RefSeq" id="WP_076233246.1">
    <property type="nucleotide sequence ID" value="NZ_JAOQIO010000077.1"/>
</dbReference>
<evidence type="ECO:0000313" key="2">
    <source>
        <dbReference type="Proteomes" id="UP001652445"/>
    </source>
</evidence>